<gene>
    <name evidence="6" type="ORF">MNBD_ACTINO02-2022</name>
</gene>
<dbReference type="InterPro" id="IPR027417">
    <property type="entry name" value="P-loop_NTPase"/>
</dbReference>
<dbReference type="InterPro" id="IPR003593">
    <property type="entry name" value="AAA+_ATPase"/>
</dbReference>
<dbReference type="InterPro" id="IPR003439">
    <property type="entry name" value="ABC_transporter-like_ATP-bd"/>
</dbReference>
<evidence type="ECO:0000313" key="6">
    <source>
        <dbReference type="EMBL" id="VAW02003.1"/>
    </source>
</evidence>
<accession>A0A3B0SD95</accession>
<dbReference type="EMBL" id="UOEK01000224">
    <property type="protein sequence ID" value="VAW02003.1"/>
    <property type="molecule type" value="Genomic_DNA"/>
</dbReference>
<proteinExistence type="predicted"/>
<dbReference type="InterPro" id="IPR050107">
    <property type="entry name" value="ABC_carbohydrate_import_ATPase"/>
</dbReference>
<feature type="domain" description="ABC transporter" evidence="5">
    <location>
        <begin position="17"/>
        <end position="250"/>
    </location>
</feature>
<dbReference type="AlphaFoldDB" id="A0A3B0SD95"/>
<evidence type="ECO:0000256" key="1">
    <source>
        <dbReference type="ARBA" id="ARBA00022448"/>
    </source>
</evidence>
<evidence type="ECO:0000256" key="3">
    <source>
        <dbReference type="ARBA" id="ARBA00022741"/>
    </source>
</evidence>
<dbReference type="CDD" id="cd03215">
    <property type="entry name" value="ABC_Carb_Monos_II"/>
    <property type="match status" value="1"/>
</dbReference>
<sequence>MDAEAIRSERDSGTSLIELIGITKRFPGVLANDDITLTVERGEVHCLLGENGAGKSTLISILSGMTVPDAGMIRIGGIETSMNSPRHALDLGIGTVYQHATLVPTLTVLENLILGNTTGVRLNEAEGLRRLDELASILGADVDPHAVAGSLALDEQQVIEIIKALWKGKAALILDEPTSMLTPAGVGELASMLQRLKGTGLGIVFITHMLHEAIEMGDRVTVLRQGRVVGTIAPAELRSTDSERLRDRIVEIMFGEEANELSDVAELHVEALESISQDEPDSGGSPGGQEQSVGEPILKLERVSLEPSQSSHGLHEVDLTIAEGEILGVAGVGGNGQKELAEVLAGQRPIDSGNISLRYNGEFIQIGRLGVHSRHEMGLRYLSDDRRGEAVVGTMSVAINLVLKRIGKPPFWKRQIIQPAEVWQHAEATIKEFDIRTPGPDTNIGKLSGGNIQKAILARETASDPRIVVYNKPTHGLDIRTSLAVRERIRQMAADGVSAVVISNHLEELLDLCGRIAVVSKGRIVGIVENGPNAERRIGDLMVGAFAL</sequence>
<keyword evidence="4" id="KW-0067">ATP-binding</keyword>
<dbReference type="GO" id="GO:0016887">
    <property type="term" value="F:ATP hydrolysis activity"/>
    <property type="evidence" value="ECO:0007669"/>
    <property type="project" value="InterPro"/>
</dbReference>
<dbReference type="SUPFAM" id="SSF52540">
    <property type="entry name" value="P-loop containing nucleoside triphosphate hydrolases"/>
    <property type="match status" value="2"/>
</dbReference>
<dbReference type="Gene3D" id="3.40.50.300">
    <property type="entry name" value="P-loop containing nucleotide triphosphate hydrolases"/>
    <property type="match status" value="2"/>
</dbReference>
<evidence type="ECO:0000259" key="5">
    <source>
        <dbReference type="PROSITE" id="PS50893"/>
    </source>
</evidence>
<dbReference type="PROSITE" id="PS50893">
    <property type="entry name" value="ABC_TRANSPORTER_2"/>
    <property type="match status" value="2"/>
</dbReference>
<feature type="domain" description="ABC transporter" evidence="5">
    <location>
        <begin position="298"/>
        <end position="546"/>
    </location>
</feature>
<dbReference type="SMART" id="SM00382">
    <property type="entry name" value="AAA"/>
    <property type="match status" value="1"/>
</dbReference>
<keyword evidence="3" id="KW-0547">Nucleotide-binding</keyword>
<evidence type="ECO:0000256" key="4">
    <source>
        <dbReference type="ARBA" id="ARBA00022840"/>
    </source>
</evidence>
<evidence type="ECO:0000256" key="2">
    <source>
        <dbReference type="ARBA" id="ARBA00022737"/>
    </source>
</evidence>
<dbReference type="Pfam" id="PF00005">
    <property type="entry name" value="ABC_tran"/>
    <property type="match status" value="2"/>
</dbReference>
<dbReference type="CDD" id="cd03216">
    <property type="entry name" value="ABC_Carb_Monos_I"/>
    <property type="match status" value="1"/>
</dbReference>
<protein>
    <recommendedName>
        <fullName evidence="5">ABC transporter domain-containing protein</fullName>
    </recommendedName>
</protein>
<dbReference type="GO" id="GO:0005524">
    <property type="term" value="F:ATP binding"/>
    <property type="evidence" value="ECO:0007669"/>
    <property type="project" value="UniProtKB-KW"/>
</dbReference>
<reference evidence="6" key="1">
    <citation type="submission" date="2018-06" db="EMBL/GenBank/DDBJ databases">
        <authorList>
            <person name="Zhirakovskaya E."/>
        </authorList>
    </citation>
    <scope>NUCLEOTIDE SEQUENCE</scope>
</reference>
<dbReference type="PANTHER" id="PTHR43790:SF9">
    <property type="entry name" value="GALACTOFURANOSE TRANSPORTER ATP-BINDING PROTEIN YTFR"/>
    <property type="match status" value="1"/>
</dbReference>
<dbReference type="PANTHER" id="PTHR43790">
    <property type="entry name" value="CARBOHYDRATE TRANSPORT ATP-BINDING PROTEIN MG119-RELATED"/>
    <property type="match status" value="1"/>
</dbReference>
<dbReference type="PROSITE" id="PS00211">
    <property type="entry name" value="ABC_TRANSPORTER_1"/>
    <property type="match status" value="1"/>
</dbReference>
<organism evidence="6">
    <name type="scientific">hydrothermal vent metagenome</name>
    <dbReference type="NCBI Taxonomy" id="652676"/>
    <lineage>
        <taxon>unclassified sequences</taxon>
        <taxon>metagenomes</taxon>
        <taxon>ecological metagenomes</taxon>
    </lineage>
</organism>
<name>A0A3B0SD95_9ZZZZ</name>
<keyword evidence="1" id="KW-0813">Transport</keyword>
<keyword evidence="2" id="KW-0677">Repeat</keyword>
<dbReference type="InterPro" id="IPR017871">
    <property type="entry name" value="ABC_transporter-like_CS"/>
</dbReference>